<evidence type="ECO:0000313" key="1">
    <source>
        <dbReference type="EMBL" id="KAH3708570.1"/>
    </source>
</evidence>
<dbReference type="EMBL" id="JAIWYP010000014">
    <property type="protein sequence ID" value="KAH3708570.1"/>
    <property type="molecule type" value="Genomic_DNA"/>
</dbReference>
<reference evidence="1" key="1">
    <citation type="journal article" date="2019" name="bioRxiv">
        <title>The Genome of the Zebra Mussel, Dreissena polymorpha: A Resource for Invasive Species Research.</title>
        <authorList>
            <person name="McCartney M.A."/>
            <person name="Auch B."/>
            <person name="Kono T."/>
            <person name="Mallez S."/>
            <person name="Zhang Y."/>
            <person name="Obille A."/>
            <person name="Becker A."/>
            <person name="Abrahante J.E."/>
            <person name="Garbe J."/>
            <person name="Badalamenti J.P."/>
            <person name="Herman A."/>
            <person name="Mangelson H."/>
            <person name="Liachko I."/>
            <person name="Sullivan S."/>
            <person name="Sone E.D."/>
            <person name="Koren S."/>
            <person name="Silverstein K.A.T."/>
            <person name="Beckman K.B."/>
            <person name="Gohl D.M."/>
        </authorList>
    </citation>
    <scope>NUCLEOTIDE SEQUENCE</scope>
    <source>
        <strain evidence="1">Duluth1</strain>
        <tissue evidence="1">Whole animal</tissue>
    </source>
</reference>
<sequence>MKNGSDHDLDSVVQFVPVLKYSQSDWNKMKQELELEYNTKVLNKEREWGKKLADRDKKIAYLDEQVLLLRSANEDMKLVVTEFEKTIAQLQADKLKSSSESQNTFGDVIKERDQVKSTVY</sequence>
<gene>
    <name evidence="1" type="ORF">DPMN_068024</name>
</gene>
<keyword evidence="2" id="KW-1185">Reference proteome</keyword>
<comment type="caution">
    <text evidence="1">The sequence shown here is derived from an EMBL/GenBank/DDBJ whole genome shotgun (WGS) entry which is preliminary data.</text>
</comment>
<organism evidence="1 2">
    <name type="scientific">Dreissena polymorpha</name>
    <name type="common">Zebra mussel</name>
    <name type="synonym">Mytilus polymorpha</name>
    <dbReference type="NCBI Taxonomy" id="45954"/>
    <lineage>
        <taxon>Eukaryota</taxon>
        <taxon>Metazoa</taxon>
        <taxon>Spiralia</taxon>
        <taxon>Lophotrochozoa</taxon>
        <taxon>Mollusca</taxon>
        <taxon>Bivalvia</taxon>
        <taxon>Autobranchia</taxon>
        <taxon>Heteroconchia</taxon>
        <taxon>Euheterodonta</taxon>
        <taxon>Imparidentia</taxon>
        <taxon>Neoheterodontei</taxon>
        <taxon>Myida</taxon>
        <taxon>Dreissenoidea</taxon>
        <taxon>Dreissenidae</taxon>
        <taxon>Dreissena</taxon>
    </lineage>
</organism>
<evidence type="ECO:0000313" key="2">
    <source>
        <dbReference type="Proteomes" id="UP000828390"/>
    </source>
</evidence>
<accession>A0A9D3YWC0</accession>
<dbReference type="AlphaFoldDB" id="A0A9D3YWC0"/>
<proteinExistence type="predicted"/>
<name>A0A9D3YWC0_DREPO</name>
<protein>
    <submittedName>
        <fullName evidence="1">Uncharacterized protein</fullName>
    </submittedName>
</protein>
<reference evidence="1" key="2">
    <citation type="submission" date="2020-11" db="EMBL/GenBank/DDBJ databases">
        <authorList>
            <person name="McCartney M.A."/>
            <person name="Auch B."/>
            <person name="Kono T."/>
            <person name="Mallez S."/>
            <person name="Becker A."/>
            <person name="Gohl D.M."/>
            <person name="Silverstein K.A.T."/>
            <person name="Koren S."/>
            <person name="Bechman K.B."/>
            <person name="Herman A."/>
            <person name="Abrahante J.E."/>
            <person name="Garbe J."/>
        </authorList>
    </citation>
    <scope>NUCLEOTIDE SEQUENCE</scope>
    <source>
        <strain evidence="1">Duluth1</strain>
        <tissue evidence="1">Whole animal</tissue>
    </source>
</reference>
<dbReference type="Proteomes" id="UP000828390">
    <property type="component" value="Unassembled WGS sequence"/>
</dbReference>